<evidence type="ECO:0000256" key="1">
    <source>
        <dbReference type="SAM" id="MobiDB-lite"/>
    </source>
</evidence>
<feature type="compositionally biased region" description="Polar residues" evidence="1">
    <location>
        <begin position="145"/>
        <end position="161"/>
    </location>
</feature>
<comment type="caution">
    <text evidence="2">The sequence shown here is derived from an EMBL/GenBank/DDBJ whole genome shotgun (WGS) entry which is preliminary data.</text>
</comment>
<feature type="compositionally biased region" description="Polar residues" evidence="1">
    <location>
        <begin position="202"/>
        <end position="220"/>
    </location>
</feature>
<feature type="region of interest" description="Disordered" evidence="1">
    <location>
        <begin position="144"/>
        <end position="220"/>
    </location>
</feature>
<accession>A0ABN7NM83</accession>
<sequence>MLKTTKRVIKLPHGSGNSNDVPKEVPGIPSTTISFRTGNFENHDWEQGSDRAAPIFGTGGVCQSLCTIEFPCYGPKTLHYVLEYFHGFYDSNYIIKKSLELENYQCAAKLATLDRRYHAAVTYQLKALALATFCPEIAVAEPTSVEENVSNKSASDDSMNSDLKVKDNDTSSELSRDERSITSTPDSEMHTFSVQGGHEQMSDSNQGHSSVTRLGSAPTSDSSVKLADLMAQASLIVEFYVSMMEEDSHTMMSSLLQQGIEFWLEHSLPMDHLENVLRKHMAKFFYPLGLLLFW</sequence>
<proteinExistence type="predicted"/>
<feature type="compositionally biased region" description="Basic and acidic residues" evidence="1">
    <location>
        <begin position="163"/>
        <end position="180"/>
    </location>
</feature>
<dbReference type="EMBL" id="CAJPIN010004671">
    <property type="protein sequence ID" value="CAG2056968.1"/>
    <property type="molecule type" value="Genomic_DNA"/>
</dbReference>
<gene>
    <name evidence="2" type="ORF">TPAB3V08_LOCUS3951</name>
</gene>
<evidence type="ECO:0000313" key="3">
    <source>
        <dbReference type="Proteomes" id="UP001153148"/>
    </source>
</evidence>
<name>A0ABN7NM83_TIMPD</name>
<feature type="region of interest" description="Disordered" evidence="1">
    <location>
        <begin position="1"/>
        <end position="23"/>
    </location>
</feature>
<reference evidence="2" key="1">
    <citation type="submission" date="2021-03" db="EMBL/GenBank/DDBJ databases">
        <authorList>
            <person name="Tran Van P."/>
        </authorList>
    </citation>
    <scope>NUCLEOTIDE SEQUENCE</scope>
</reference>
<keyword evidence="3" id="KW-1185">Reference proteome</keyword>
<feature type="compositionally biased region" description="Polar residues" evidence="1">
    <location>
        <begin position="181"/>
        <end position="194"/>
    </location>
</feature>
<dbReference type="Proteomes" id="UP001153148">
    <property type="component" value="Unassembled WGS sequence"/>
</dbReference>
<evidence type="ECO:0000313" key="2">
    <source>
        <dbReference type="EMBL" id="CAG2056968.1"/>
    </source>
</evidence>
<organism evidence="2 3">
    <name type="scientific">Timema podura</name>
    <name type="common">Walking stick</name>
    <dbReference type="NCBI Taxonomy" id="61482"/>
    <lineage>
        <taxon>Eukaryota</taxon>
        <taxon>Metazoa</taxon>
        <taxon>Ecdysozoa</taxon>
        <taxon>Arthropoda</taxon>
        <taxon>Hexapoda</taxon>
        <taxon>Insecta</taxon>
        <taxon>Pterygota</taxon>
        <taxon>Neoptera</taxon>
        <taxon>Polyneoptera</taxon>
        <taxon>Phasmatodea</taxon>
        <taxon>Timematodea</taxon>
        <taxon>Timematoidea</taxon>
        <taxon>Timematidae</taxon>
        <taxon>Timema</taxon>
    </lineage>
</organism>
<feature type="compositionally biased region" description="Basic residues" evidence="1">
    <location>
        <begin position="1"/>
        <end position="10"/>
    </location>
</feature>
<protein>
    <submittedName>
        <fullName evidence="2">Uncharacterized protein</fullName>
    </submittedName>
</protein>